<sequence length="105" mass="12820">MPFHFLLIKHEYDVSITTQETYQYQLKKTNLKNHECSIFHLWKDNWFLLNREINYQQHFTLQKGLLSLIESNPTESLFVYYYLRGPPEKVELSQKYLYKKAIKTI</sequence>
<accession>A0AC61Y328</accession>
<name>A0AC61Y328_9FLAO</name>
<evidence type="ECO:0000313" key="2">
    <source>
        <dbReference type="Proteomes" id="UP000356253"/>
    </source>
</evidence>
<dbReference type="EMBL" id="CABVMM010000001">
    <property type="protein sequence ID" value="VVU98871.1"/>
    <property type="molecule type" value="Genomic_DNA"/>
</dbReference>
<protein>
    <submittedName>
        <fullName evidence="1">Uncharacterized protein</fullName>
    </submittedName>
</protein>
<keyword evidence="2" id="KW-1185">Reference proteome</keyword>
<gene>
    <name evidence="1" type="ORF">FVB9532_00119</name>
</gene>
<dbReference type="Proteomes" id="UP000356253">
    <property type="component" value="Unassembled WGS sequence"/>
</dbReference>
<comment type="caution">
    <text evidence="1">The sequence shown here is derived from an EMBL/GenBank/DDBJ whole genome shotgun (WGS) entry which is preliminary data.</text>
</comment>
<evidence type="ECO:0000313" key="1">
    <source>
        <dbReference type="EMBL" id="VVU98871.1"/>
    </source>
</evidence>
<reference evidence="1" key="1">
    <citation type="submission" date="2019-09" db="EMBL/GenBank/DDBJ databases">
        <authorList>
            <person name="Rodrigo-Torres L."/>
            <person name="Arahal R. D."/>
            <person name="Lucena T."/>
        </authorList>
    </citation>
    <scope>NUCLEOTIDE SEQUENCE</scope>
    <source>
        <strain evidence="1">ISS653</strain>
    </source>
</reference>
<organism evidence="1 2">
    <name type="scientific">Mesonia oceanica</name>
    <dbReference type="NCBI Taxonomy" id="2687242"/>
    <lineage>
        <taxon>Bacteria</taxon>
        <taxon>Pseudomonadati</taxon>
        <taxon>Bacteroidota</taxon>
        <taxon>Flavobacteriia</taxon>
        <taxon>Flavobacteriales</taxon>
        <taxon>Flavobacteriaceae</taxon>
        <taxon>Mesonia</taxon>
    </lineage>
</organism>
<proteinExistence type="predicted"/>